<evidence type="ECO:0000313" key="3">
    <source>
        <dbReference type="EMBL" id="HHV68049.1"/>
    </source>
</evidence>
<accession>A0A7V6PBQ7</accession>
<comment type="caution">
    <text evidence="3">The sequence shown here is derived from an EMBL/GenBank/DDBJ whole genome shotgun (WGS) entry which is preliminary data.</text>
</comment>
<dbReference type="AlphaFoldDB" id="A0A7V6PBQ7"/>
<dbReference type="EMBL" id="DUMN01000309">
    <property type="protein sequence ID" value="HHV68049.1"/>
    <property type="molecule type" value="Genomic_DNA"/>
</dbReference>
<dbReference type="InterPro" id="IPR013610">
    <property type="entry name" value="ArdC_N"/>
</dbReference>
<dbReference type="PIRSF" id="PIRSF037112">
    <property type="entry name" value="Antirestriction_ArdC"/>
    <property type="match status" value="1"/>
</dbReference>
<dbReference type="Proteomes" id="UP000551563">
    <property type="component" value="Unassembled WGS sequence"/>
</dbReference>
<sequence>MSRNDRRARTGSDRANLYDEITDKIVAELEAGRVPWVQPWGTSAAQAPLGLPKNAATGRSYSGINVLILWGAVIEHGFPGQGWLTFRQALSLGGHVRKGERGTTVVYADRFTPEDEKRRAFEAGEEAQAIPFLKRFTVFNAAQCDGLPDDIEAAVPPPPPGMIEPRVEALIKATGIDFRIGGNRAFYIPSLDYVQVPPPAAYFEPINWHRTALHELGHASGHHSRLNRNLSGSFGSKLYSVEEITAELISAFCCASLGIVPTVRHADYIGSWLEVLREDNRAIVRAASQASKGADWLLSFLPDADGLHADDDMQEAA</sequence>
<dbReference type="GO" id="GO:0003697">
    <property type="term" value="F:single-stranded DNA binding"/>
    <property type="evidence" value="ECO:0007669"/>
    <property type="project" value="InterPro"/>
</dbReference>
<dbReference type="InterPro" id="IPR041459">
    <property type="entry name" value="MPTase-PolyVal"/>
</dbReference>
<feature type="domain" description="N-terminal" evidence="1">
    <location>
        <begin position="16"/>
        <end position="139"/>
    </location>
</feature>
<organism evidence="3 4">
    <name type="scientific">Brucella intermedia</name>
    <dbReference type="NCBI Taxonomy" id="94625"/>
    <lineage>
        <taxon>Bacteria</taxon>
        <taxon>Pseudomonadati</taxon>
        <taxon>Pseudomonadota</taxon>
        <taxon>Alphaproteobacteria</taxon>
        <taxon>Hyphomicrobiales</taxon>
        <taxon>Brucellaceae</taxon>
        <taxon>Brucella/Ochrobactrum group</taxon>
        <taxon>Brucella</taxon>
    </lineage>
</organism>
<evidence type="ECO:0000259" key="2">
    <source>
        <dbReference type="Pfam" id="PF18818"/>
    </source>
</evidence>
<dbReference type="Pfam" id="PF18818">
    <property type="entry name" value="MPTase-PolyVal"/>
    <property type="match status" value="1"/>
</dbReference>
<dbReference type="InterPro" id="IPR017113">
    <property type="entry name" value="Antirestriction_ArdC"/>
</dbReference>
<proteinExistence type="predicted"/>
<gene>
    <name evidence="3" type="ORF">GXX48_10470</name>
</gene>
<dbReference type="Pfam" id="PF08401">
    <property type="entry name" value="ArdcN"/>
    <property type="match status" value="1"/>
</dbReference>
<protein>
    <submittedName>
        <fullName evidence="3">DUF1738 domain-containing protein</fullName>
    </submittedName>
</protein>
<name>A0A7V6PBQ7_9HYPH</name>
<reference evidence="3 4" key="1">
    <citation type="journal article" date="2020" name="Biotechnol. Biofuels">
        <title>New insights from the biogas microbiome by comprehensive genome-resolved metagenomics of nearly 1600 species originating from multiple anaerobic digesters.</title>
        <authorList>
            <person name="Campanaro S."/>
            <person name="Treu L."/>
            <person name="Rodriguez-R L.M."/>
            <person name="Kovalovszki A."/>
            <person name="Ziels R.M."/>
            <person name="Maus I."/>
            <person name="Zhu X."/>
            <person name="Kougias P.G."/>
            <person name="Basile A."/>
            <person name="Luo G."/>
            <person name="Schluter A."/>
            <person name="Konstantinidis K.T."/>
            <person name="Angelidaki I."/>
        </authorList>
    </citation>
    <scope>NUCLEOTIDE SEQUENCE [LARGE SCALE GENOMIC DNA]</scope>
    <source>
        <strain evidence="3">AS04akNAM_66</strain>
    </source>
</reference>
<feature type="domain" description="Polyvalent protein metallopeptidase" evidence="2">
    <location>
        <begin position="166"/>
        <end position="289"/>
    </location>
</feature>
<evidence type="ECO:0000313" key="4">
    <source>
        <dbReference type="Proteomes" id="UP000551563"/>
    </source>
</evidence>
<evidence type="ECO:0000259" key="1">
    <source>
        <dbReference type="Pfam" id="PF08401"/>
    </source>
</evidence>